<name>A0AAV9J5T2_9PEZI</name>
<dbReference type="PANTHER" id="PTHR37534">
    <property type="entry name" value="TRANSCRIPTIONAL ACTIVATOR PROTEIN UGA3"/>
    <property type="match status" value="1"/>
</dbReference>
<dbReference type="PANTHER" id="PTHR37534:SF2">
    <property type="entry name" value="N-ACETYLTRANSFERASE DOMAIN-CONTAINING PROTEIN"/>
    <property type="match status" value="1"/>
</dbReference>
<feature type="region of interest" description="Disordered" evidence="2">
    <location>
        <begin position="1"/>
        <end position="47"/>
    </location>
</feature>
<evidence type="ECO:0000256" key="2">
    <source>
        <dbReference type="SAM" id="MobiDB-lite"/>
    </source>
</evidence>
<reference evidence="3 4" key="1">
    <citation type="submission" date="2021-11" db="EMBL/GenBank/DDBJ databases">
        <title>Black yeast isolated from Biological Soil Crust.</title>
        <authorList>
            <person name="Kurbessoian T."/>
        </authorList>
    </citation>
    <scope>NUCLEOTIDE SEQUENCE [LARGE SCALE GENOMIC DNA]</scope>
    <source>
        <strain evidence="3 4">CCFEE 5522</strain>
    </source>
</reference>
<evidence type="ECO:0000313" key="3">
    <source>
        <dbReference type="EMBL" id="KAK4540234.1"/>
    </source>
</evidence>
<organism evidence="3 4">
    <name type="scientific">Oleoguttula mirabilis</name>
    <dbReference type="NCBI Taxonomy" id="1507867"/>
    <lineage>
        <taxon>Eukaryota</taxon>
        <taxon>Fungi</taxon>
        <taxon>Dikarya</taxon>
        <taxon>Ascomycota</taxon>
        <taxon>Pezizomycotina</taxon>
        <taxon>Dothideomycetes</taxon>
        <taxon>Dothideomycetidae</taxon>
        <taxon>Mycosphaerellales</taxon>
        <taxon>Teratosphaeriaceae</taxon>
        <taxon>Oleoguttula</taxon>
    </lineage>
</organism>
<accession>A0AAV9J5T2</accession>
<keyword evidence="4" id="KW-1185">Reference proteome</keyword>
<dbReference type="EMBL" id="JAVFHQ010000071">
    <property type="protein sequence ID" value="KAK4540234.1"/>
    <property type="molecule type" value="Genomic_DNA"/>
</dbReference>
<keyword evidence="1" id="KW-0539">Nucleus</keyword>
<dbReference type="AlphaFoldDB" id="A0AAV9J5T2"/>
<protein>
    <submittedName>
        <fullName evidence="3">Uncharacterized protein</fullName>
    </submittedName>
</protein>
<comment type="caution">
    <text evidence="3">The sequence shown here is derived from an EMBL/GenBank/DDBJ whole genome shotgun (WGS) entry which is preliminary data.</text>
</comment>
<dbReference type="GO" id="GO:0000976">
    <property type="term" value="F:transcription cis-regulatory region binding"/>
    <property type="evidence" value="ECO:0007669"/>
    <property type="project" value="TreeGrafter"/>
</dbReference>
<dbReference type="GO" id="GO:0045944">
    <property type="term" value="P:positive regulation of transcription by RNA polymerase II"/>
    <property type="evidence" value="ECO:0007669"/>
    <property type="project" value="TreeGrafter"/>
</dbReference>
<gene>
    <name evidence="3" type="ORF">LTR36_009639</name>
</gene>
<evidence type="ECO:0000313" key="4">
    <source>
        <dbReference type="Proteomes" id="UP001324427"/>
    </source>
</evidence>
<proteinExistence type="predicted"/>
<dbReference type="Proteomes" id="UP001324427">
    <property type="component" value="Unassembled WGS sequence"/>
</dbReference>
<evidence type="ECO:0000256" key="1">
    <source>
        <dbReference type="ARBA" id="ARBA00023242"/>
    </source>
</evidence>
<dbReference type="GO" id="GO:0005634">
    <property type="term" value="C:nucleus"/>
    <property type="evidence" value="ECO:0007669"/>
    <property type="project" value="TreeGrafter"/>
</dbReference>
<dbReference type="GO" id="GO:0003700">
    <property type="term" value="F:DNA-binding transcription factor activity"/>
    <property type="evidence" value="ECO:0007669"/>
    <property type="project" value="TreeGrafter"/>
</dbReference>
<sequence length="366" mass="40876">MVLTFASEAAVPATSDANEKEPAISGHLFADSPPLRGSEAGQQPGVGPSVTSFFPPFTAATFPACNPHLLEPAEATPEVRSEPIPPASIEKGPDYLGQRWPLKDLQEAMLMRYYIANLARWFDGCDEVKHFTCRVPQLAASSPMLLNAILAFSAKHLSLMGRLDESVTLRYQDACYQVLLSDLQQKAFEAEQLLAVIFLRLSIQMTEYGNGESNYNTFLGLEVFVDAWRLHPRSSLHAAIFMNVLRLYMHVAWLGNRSLPAVEQNCTWMCDLVHRPDDAGVWNCKILMLCARSINYCYDDLPQTPERWMILNALADDWATRKPACFQPILRQAPADGEPFPKIFFAGEVHGTLAGLPWLTAYWHGC</sequence>